<proteinExistence type="predicted"/>
<reference evidence="1 2" key="1">
    <citation type="submission" date="2020-04" db="EMBL/GenBank/DDBJ databases">
        <title>MicrobeNet Type strains.</title>
        <authorList>
            <person name="Nicholson A.C."/>
        </authorList>
    </citation>
    <scope>NUCLEOTIDE SEQUENCE [LARGE SCALE GENOMIC DNA]</scope>
    <source>
        <strain evidence="1 2">JCM 3332</strain>
    </source>
</reference>
<protein>
    <recommendedName>
        <fullName evidence="3">Lipoprotein</fullName>
    </recommendedName>
</protein>
<dbReference type="SUPFAM" id="SSF54001">
    <property type="entry name" value="Cysteine proteinases"/>
    <property type="match status" value="1"/>
</dbReference>
<gene>
    <name evidence="1" type="ORF">HGA15_29985</name>
</gene>
<name>A0A846YMM9_9NOCA</name>
<keyword evidence="2" id="KW-1185">Reference proteome</keyword>
<dbReference type="Proteomes" id="UP000570678">
    <property type="component" value="Unassembled WGS sequence"/>
</dbReference>
<evidence type="ECO:0000313" key="1">
    <source>
        <dbReference type="EMBL" id="NKY60295.1"/>
    </source>
</evidence>
<dbReference type="InterPro" id="IPR038765">
    <property type="entry name" value="Papain-like_cys_pep_sf"/>
</dbReference>
<comment type="caution">
    <text evidence="1">The sequence shown here is derived from an EMBL/GenBank/DDBJ whole genome shotgun (WGS) entry which is preliminary data.</text>
</comment>
<dbReference type="PROSITE" id="PS51257">
    <property type="entry name" value="PROKAR_LIPOPROTEIN"/>
    <property type="match status" value="1"/>
</dbReference>
<organism evidence="1 2">
    <name type="scientific">Nocardia flavorosea</name>
    <dbReference type="NCBI Taxonomy" id="53429"/>
    <lineage>
        <taxon>Bacteria</taxon>
        <taxon>Bacillati</taxon>
        <taxon>Actinomycetota</taxon>
        <taxon>Actinomycetes</taxon>
        <taxon>Mycobacteriales</taxon>
        <taxon>Nocardiaceae</taxon>
        <taxon>Nocardia</taxon>
    </lineage>
</organism>
<dbReference type="AlphaFoldDB" id="A0A846YMM9"/>
<evidence type="ECO:0000313" key="2">
    <source>
        <dbReference type="Proteomes" id="UP000570678"/>
    </source>
</evidence>
<accession>A0A846YMM9</accession>
<dbReference type="RefSeq" id="WP_157117239.1">
    <property type="nucleotide sequence ID" value="NZ_JAAXOT010000022.1"/>
</dbReference>
<dbReference type="EMBL" id="JAAXOT010000022">
    <property type="protein sequence ID" value="NKY60295.1"/>
    <property type="molecule type" value="Genomic_DNA"/>
</dbReference>
<sequence>MPSKKLLVVLISLFGCGGCGLLSPLVMVGQNESHGGQFFRDQCDIALGPDPSVSVTETPLPTTAPDPSHFVLPSTNPFASMTIDPDDPYVTERDLICGTAMKSAPLQSPSAVSIQAVGPAVVCARQLAQQYEESGSGDPIAMARDLIYAASAASLVGECTITTAPTSVDMPSGGCGDPKGPRRAVVLPTAVEQQGYCGVAVSRSAVSAGDLVFWGFGKKGATRVAVAVGVDEVVTANPEGGPFFRQKIPQTGDVRVKRVLGGEP</sequence>
<dbReference type="Gene3D" id="3.90.1720.10">
    <property type="entry name" value="endopeptidase domain like (from Nostoc punctiforme)"/>
    <property type="match status" value="1"/>
</dbReference>
<evidence type="ECO:0008006" key="3">
    <source>
        <dbReference type="Google" id="ProtNLM"/>
    </source>
</evidence>